<sequence length="303" mass="34371">MKLTACNICNQDNVPLNNTLKVNGQVHCSNCLEEHFSHKDMLQDKVVEKEHDPTVCSFCNKDFEEKELGKLSVYPTCADCREDIKKKTFPLWVKGFFAAIIVIVVFAFVWNWKYYAAYNNIQDAFAYSALGDYHAALGQMEAAEAKVPEVYDLSVLSAYFRGIDFLANNKSEQALEEFKKCENYLPEEGYELTNLVLQARMGVAFDKKDYDGFLESALLELDTDSTLAANNAAVASAYACIYASKDDEAAKEKSLEYLAKAQALDTANADKNYYNIIEYRLSSKNIMSREEFNKKYPNGWTKN</sequence>
<keyword evidence="1" id="KW-1133">Transmembrane helix</keyword>
<dbReference type="EMBL" id="JBELPZ010000022">
    <property type="protein sequence ID" value="MFL9845843.1"/>
    <property type="molecule type" value="Genomic_DNA"/>
</dbReference>
<evidence type="ECO:0000313" key="3">
    <source>
        <dbReference type="Proteomes" id="UP001629156"/>
    </source>
</evidence>
<gene>
    <name evidence="2" type="ORF">ABS766_15590</name>
</gene>
<feature type="transmembrane region" description="Helical" evidence="1">
    <location>
        <begin position="91"/>
        <end position="112"/>
    </location>
</feature>
<keyword evidence="1" id="KW-0472">Membrane</keyword>
<protein>
    <recommendedName>
        <fullName evidence="4">Tetratricopeptide repeat-containing protein</fullName>
    </recommendedName>
</protein>
<comment type="caution">
    <text evidence="2">The sequence shown here is derived from an EMBL/GenBank/DDBJ whole genome shotgun (WGS) entry which is preliminary data.</text>
</comment>
<evidence type="ECO:0000313" key="2">
    <source>
        <dbReference type="EMBL" id="MFL9845843.1"/>
    </source>
</evidence>
<keyword evidence="1" id="KW-0812">Transmembrane</keyword>
<name>A0ABW8Z059_9FLAO</name>
<reference evidence="2 3" key="1">
    <citation type="submission" date="2024-06" db="EMBL/GenBank/DDBJ databases">
        <authorList>
            <person name="Kaempfer P."/>
            <person name="Viver T."/>
        </authorList>
    </citation>
    <scope>NUCLEOTIDE SEQUENCE [LARGE SCALE GENOMIC DNA]</scope>
    <source>
        <strain evidence="2 3">ST-119</strain>
    </source>
</reference>
<dbReference type="RefSeq" id="WP_408086120.1">
    <property type="nucleotide sequence ID" value="NZ_JBELPZ010000022.1"/>
</dbReference>
<keyword evidence="3" id="KW-1185">Reference proteome</keyword>
<dbReference type="Proteomes" id="UP001629156">
    <property type="component" value="Unassembled WGS sequence"/>
</dbReference>
<evidence type="ECO:0008006" key="4">
    <source>
        <dbReference type="Google" id="ProtNLM"/>
    </source>
</evidence>
<evidence type="ECO:0000256" key="1">
    <source>
        <dbReference type="SAM" id="Phobius"/>
    </source>
</evidence>
<accession>A0ABW8Z059</accession>
<organism evidence="2 3">
    <name type="scientific">Flavobacterium rhizosphaerae</name>
    <dbReference type="NCBI Taxonomy" id="3163298"/>
    <lineage>
        <taxon>Bacteria</taxon>
        <taxon>Pseudomonadati</taxon>
        <taxon>Bacteroidota</taxon>
        <taxon>Flavobacteriia</taxon>
        <taxon>Flavobacteriales</taxon>
        <taxon>Flavobacteriaceae</taxon>
        <taxon>Flavobacterium</taxon>
    </lineage>
</organism>
<proteinExistence type="predicted"/>